<accession>A0A8R7P4Y3</accession>
<dbReference type="AlphaFoldDB" id="A0A8R7P4Y3"/>
<dbReference type="Gramene" id="TuG1812G0100000139.01.T01">
    <property type="protein sequence ID" value="TuG1812G0100000139.01.T01.cds277258"/>
    <property type="gene ID" value="TuG1812G0100000139.01"/>
</dbReference>
<keyword evidence="3" id="KW-1185">Reference proteome</keyword>
<evidence type="ECO:0000313" key="3">
    <source>
        <dbReference type="Proteomes" id="UP000015106"/>
    </source>
</evidence>
<evidence type="ECO:0000256" key="1">
    <source>
        <dbReference type="SAM" id="MobiDB-lite"/>
    </source>
</evidence>
<organism evidence="2 3">
    <name type="scientific">Triticum urartu</name>
    <name type="common">Red wild einkorn</name>
    <name type="synonym">Crithodium urartu</name>
    <dbReference type="NCBI Taxonomy" id="4572"/>
    <lineage>
        <taxon>Eukaryota</taxon>
        <taxon>Viridiplantae</taxon>
        <taxon>Streptophyta</taxon>
        <taxon>Embryophyta</taxon>
        <taxon>Tracheophyta</taxon>
        <taxon>Spermatophyta</taxon>
        <taxon>Magnoliopsida</taxon>
        <taxon>Liliopsida</taxon>
        <taxon>Poales</taxon>
        <taxon>Poaceae</taxon>
        <taxon>BOP clade</taxon>
        <taxon>Pooideae</taxon>
        <taxon>Triticodae</taxon>
        <taxon>Triticeae</taxon>
        <taxon>Triticinae</taxon>
        <taxon>Triticum</taxon>
    </lineage>
</organism>
<dbReference type="Proteomes" id="UP000015106">
    <property type="component" value="Chromosome 1"/>
</dbReference>
<name>A0A8R7P4Y3_TRIUA</name>
<feature type="region of interest" description="Disordered" evidence="1">
    <location>
        <begin position="1"/>
        <end position="32"/>
    </location>
</feature>
<proteinExistence type="predicted"/>
<sequence length="32" mass="3585">MRAEGIPRRTNTDRGEFQGGTDANRGNPRRTP</sequence>
<feature type="compositionally biased region" description="Basic and acidic residues" evidence="1">
    <location>
        <begin position="1"/>
        <end position="16"/>
    </location>
</feature>
<dbReference type="EnsemblPlants" id="TuG1812G0100000139.01.T01">
    <property type="protein sequence ID" value="TuG1812G0100000139.01.T01.cds277258"/>
    <property type="gene ID" value="TuG1812G0100000139.01"/>
</dbReference>
<evidence type="ECO:0000313" key="2">
    <source>
        <dbReference type="EnsemblPlants" id="TuG1812G0100000139.01.T01.cds277258"/>
    </source>
</evidence>
<reference evidence="2" key="2">
    <citation type="submission" date="2018-03" db="EMBL/GenBank/DDBJ databases">
        <title>The Triticum urartu genome reveals the dynamic nature of wheat genome evolution.</title>
        <authorList>
            <person name="Ling H."/>
            <person name="Ma B."/>
            <person name="Shi X."/>
            <person name="Liu H."/>
            <person name="Dong L."/>
            <person name="Sun H."/>
            <person name="Cao Y."/>
            <person name="Gao Q."/>
            <person name="Zheng S."/>
            <person name="Li Y."/>
            <person name="Yu Y."/>
            <person name="Du H."/>
            <person name="Qi M."/>
            <person name="Li Y."/>
            <person name="Yu H."/>
            <person name="Cui Y."/>
            <person name="Wang N."/>
            <person name="Chen C."/>
            <person name="Wu H."/>
            <person name="Zhao Y."/>
            <person name="Zhang J."/>
            <person name="Li Y."/>
            <person name="Zhou W."/>
            <person name="Zhang B."/>
            <person name="Hu W."/>
            <person name="Eijk M."/>
            <person name="Tang J."/>
            <person name="Witsenboer H."/>
            <person name="Zhao S."/>
            <person name="Li Z."/>
            <person name="Zhang A."/>
            <person name="Wang D."/>
            <person name="Liang C."/>
        </authorList>
    </citation>
    <scope>NUCLEOTIDE SEQUENCE [LARGE SCALE GENOMIC DNA]</scope>
    <source>
        <strain evidence="2">cv. G1812</strain>
    </source>
</reference>
<protein>
    <submittedName>
        <fullName evidence="2">Uncharacterized protein</fullName>
    </submittedName>
</protein>
<reference evidence="2" key="3">
    <citation type="submission" date="2022-06" db="UniProtKB">
        <authorList>
            <consortium name="EnsemblPlants"/>
        </authorList>
    </citation>
    <scope>IDENTIFICATION</scope>
</reference>
<reference evidence="3" key="1">
    <citation type="journal article" date="2013" name="Nature">
        <title>Draft genome of the wheat A-genome progenitor Triticum urartu.</title>
        <authorList>
            <person name="Ling H.Q."/>
            <person name="Zhao S."/>
            <person name="Liu D."/>
            <person name="Wang J."/>
            <person name="Sun H."/>
            <person name="Zhang C."/>
            <person name="Fan H."/>
            <person name="Li D."/>
            <person name="Dong L."/>
            <person name="Tao Y."/>
            <person name="Gao C."/>
            <person name="Wu H."/>
            <person name="Li Y."/>
            <person name="Cui Y."/>
            <person name="Guo X."/>
            <person name="Zheng S."/>
            <person name="Wang B."/>
            <person name="Yu K."/>
            <person name="Liang Q."/>
            <person name="Yang W."/>
            <person name="Lou X."/>
            <person name="Chen J."/>
            <person name="Feng M."/>
            <person name="Jian J."/>
            <person name="Zhang X."/>
            <person name="Luo G."/>
            <person name="Jiang Y."/>
            <person name="Liu J."/>
            <person name="Wang Z."/>
            <person name="Sha Y."/>
            <person name="Zhang B."/>
            <person name="Wu H."/>
            <person name="Tang D."/>
            <person name="Shen Q."/>
            <person name="Xue P."/>
            <person name="Zou S."/>
            <person name="Wang X."/>
            <person name="Liu X."/>
            <person name="Wang F."/>
            <person name="Yang Y."/>
            <person name="An X."/>
            <person name="Dong Z."/>
            <person name="Zhang K."/>
            <person name="Zhang X."/>
            <person name="Luo M.C."/>
            <person name="Dvorak J."/>
            <person name="Tong Y."/>
            <person name="Wang J."/>
            <person name="Yang H."/>
            <person name="Li Z."/>
            <person name="Wang D."/>
            <person name="Zhang A."/>
            <person name="Wang J."/>
        </authorList>
    </citation>
    <scope>NUCLEOTIDE SEQUENCE</scope>
    <source>
        <strain evidence="3">cv. G1812</strain>
    </source>
</reference>